<name>A0A016WT88_9BILA</name>
<dbReference type="AlphaFoldDB" id="A0A016WT88"/>
<evidence type="ECO:0000313" key="2">
    <source>
        <dbReference type="Proteomes" id="UP000024635"/>
    </source>
</evidence>
<accession>A0A016WT88</accession>
<keyword evidence="2" id="KW-1185">Reference proteome</keyword>
<dbReference type="EMBL" id="JARK01000114">
    <property type="protein sequence ID" value="EYC42875.1"/>
    <property type="molecule type" value="Genomic_DNA"/>
</dbReference>
<sequence length="92" mass="10496">MPAITIERVCSLSLSTGGVKIILLPFSIGSTLFVRPYHIFNPLHKFDILFPELSVVFEYFAESPIDLGHLTLRLHKYFYDQFHVGRNTVIAS</sequence>
<gene>
    <name evidence="1" type="primary">Acey_s0514.g2772</name>
    <name evidence="1" type="ORF">Y032_0514g2772</name>
</gene>
<protein>
    <submittedName>
        <fullName evidence="1">Uncharacterized protein</fullName>
    </submittedName>
</protein>
<reference evidence="2" key="1">
    <citation type="journal article" date="2015" name="Nat. Genet.">
        <title>The genome and transcriptome of the zoonotic hookworm Ancylostoma ceylanicum identify infection-specific gene families.</title>
        <authorList>
            <person name="Schwarz E.M."/>
            <person name="Hu Y."/>
            <person name="Antoshechkin I."/>
            <person name="Miller M.M."/>
            <person name="Sternberg P.W."/>
            <person name="Aroian R.V."/>
        </authorList>
    </citation>
    <scope>NUCLEOTIDE SEQUENCE</scope>
    <source>
        <strain evidence="2">HY135</strain>
    </source>
</reference>
<dbReference type="Proteomes" id="UP000024635">
    <property type="component" value="Unassembled WGS sequence"/>
</dbReference>
<comment type="caution">
    <text evidence="1">The sequence shown here is derived from an EMBL/GenBank/DDBJ whole genome shotgun (WGS) entry which is preliminary data.</text>
</comment>
<evidence type="ECO:0000313" key="1">
    <source>
        <dbReference type="EMBL" id="EYC42875.1"/>
    </source>
</evidence>
<proteinExistence type="predicted"/>
<organism evidence="1 2">
    <name type="scientific">Ancylostoma ceylanicum</name>
    <dbReference type="NCBI Taxonomy" id="53326"/>
    <lineage>
        <taxon>Eukaryota</taxon>
        <taxon>Metazoa</taxon>
        <taxon>Ecdysozoa</taxon>
        <taxon>Nematoda</taxon>
        <taxon>Chromadorea</taxon>
        <taxon>Rhabditida</taxon>
        <taxon>Rhabditina</taxon>
        <taxon>Rhabditomorpha</taxon>
        <taxon>Strongyloidea</taxon>
        <taxon>Ancylostomatidae</taxon>
        <taxon>Ancylostomatinae</taxon>
        <taxon>Ancylostoma</taxon>
    </lineage>
</organism>